<reference evidence="1 2" key="1">
    <citation type="submission" date="2019-05" db="EMBL/GenBank/DDBJ databases">
        <title>Another draft genome of Portunus trituberculatus and its Hox gene families provides insights of decapod evolution.</title>
        <authorList>
            <person name="Jeong J.-H."/>
            <person name="Song I."/>
            <person name="Kim S."/>
            <person name="Choi T."/>
            <person name="Kim D."/>
            <person name="Ryu S."/>
            <person name="Kim W."/>
        </authorList>
    </citation>
    <scope>NUCLEOTIDE SEQUENCE [LARGE SCALE GENOMIC DNA]</scope>
    <source>
        <tissue evidence="1">Muscle</tissue>
    </source>
</reference>
<protein>
    <submittedName>
        <fullName evidence="1">Uncharacterized protein</fullName>
    </submittedName>
</protein>
<evidence type="ECO:0000313" key="2">
    <source>
        <dbReference type="Proteomes" id="UP000324222"/>
    </source>
</evidence>
<gene>
    <name evidence="1" type="ORF">E2C01_101930</name>
</gene>
<dbReference type="AlphaFoldDB" id="A0A5B7KG27"/>
<accession>A0A5B7KG27</accession>
<organism evidence="1 2">
    <name type="scientific">Portunus trituberculatus</name>
    <name type="common">Swimming crab</name>
    <name type="synonym">Neptunus trituberculatus</name>
    <dbReference type="NCBI Taxonomy" id="210409"/>
    <lineage>
        <taxon>Eukaryota</taxon>
        <taxon>Metazoa</taxon>
        <taxon>Ecdysozoa</taxon>
        <taxon>Arthropoda</taxon>
        <taxon>Crustacea</taxon>
        <taxon>Multicrustacea</taxon>
        <taxon>Malacostraca</taxon>
        <taxon>Eumalacostraca</taxon>
        <taxon>Eucarida</taxon>
        <taxon>Decapoda</taxon>
        <taxon>Pleocyemata</taxon>
        <taxon>Brachyura</taxon>
        <taxon>Eubrachyura</taxon>
        <taxon>Portunoidea</taxon>
        <taxon>Portunidae</taxon>
        <taxon>Portuninae</taxon>
        <taxon>Portunus</taxon>
    </lineage>
</organism>
<evidence type="ECO:0000313" key="1">
    <source>
        <dbReference type="EMBL" id="MPD06140.1"/>
    </source>
</evidence>
<name>A0A5B7KG27_PORTR</name>
<sequence>MASDVGMAMEAMVAVMATVVAVITGNVLGTDIMVGETVPGTQWHRRPSACCYKSAFK</sequence>
<dbReference type="EMBL" id="VSRR010149616">
    <property type="protein sequence ID" value="MPD06140.1"/>
    <property type="molecule type" value="Genomic_DNA"/>
</dbReference>
<comment type="caution">
    <text evidence="1">The sequence shown here is derived from an EMBL/GenBank/DDBJ whole genome shotgun (WGS) entry which is preliminary data.</text>
</comment>
<proteinExistence type="predicted"/>
<dbReference type="Proteomes" id="UP000324222">
    <property type="component" value="Unassembled WGS sequence"/>
</dbReference>
<keyword evidence="2" id="KW-1185">Reference proteome</keyword>